<dbReference type="EMBL" id="UPXX01000014">
    <property type="protein sequence ID" value="VBB42702.1"/>
    <property type="molecule type" value="Genomic_DNA"/>
</dbReference>
<evidence type="ECO:0000313" key="2">
    <source>
        <dbReference type="EMBL" id="VBB42702.1"/>
    </source>
</evidence>
<proteinExistence type="predicted"/>
<name>A0A653A4V6_UNCDX</name>
<gene>
    <name evidence="2" type="ORF">TRIP_B210024</name>
</gene>
<evidence type="ECO:0000256" key="1">
    <source>
        <dbReference type="SAM" id="MobiDB-lite"/>
    </source>
</evidence>
<organism evidence="2">
    <name type="scientific">Uncultured Desulfatiglans sp</name>
    <dbReference type="NCBI Taxonomy" id="1748965"/>
    <lineage>
        <taxon>Bacteria</taxon>
        <taxon>Pseudomonadati</taxon>
        <taxon>Thermodesulfobacteriota</taxon>
        <taxon>Desulfobacteria</taxon>
        <taxon>Desulfatiglandales</taxon>
        <taxon>Desulfatiglandaceae</taxon>
        <taxon>Desulfatiglans</taxon>
        <taxon>environmental samples</taxon>
    </lineage>
</organism>
<protein>
    <submittedName>
        <fullName evidence="2">Uncharacterized protein</fullName>
    </submittedName>
</protein>
<feature type="region of interest" description="Disordered" evidence="1">
    <location>
        <begin position="1"/>
        <end position="73"/>
    </location>
</feature>
<feature type="compositionally biased region" description="Gly residues" evidence="1">
    <location>
        <begin position="14"/>
        <end position="23"/>
    </location>
</feature>
<sequence>MLQGGMADLRGPGRKGLGVGADGPGWEEAPSDTNAARLDPERRRKAASGLRTMKNPLAPQVARSRGGRKRGRH</sequence>
<reference evidence="2" key="1">
    <citation type="submission" date="2018-07" db="EMBL/GenBank/DDBJ databases">
        <authorList>
            <consortium name="Genoscope - CEA"/>
            <person name="William W."/>
        </authorList>
    </citation>
    <scope>NUCLEOTIDE SEQUENCE</scope>
    <source>
        <strain evidence="2">IK1</strain>
    </source>
</reference>
<accession>A0A653A4V6</accession>
<dbReference type="AlphaFoldDB" id="A0A653A4V6"/>